<dbReference type="AlphaFoldDB" id="A0A4Y2J6A8"/>
<evidence type="ECO:0000313" key="2">
    <source>
        <dbReference type="Proteomes" id="UP000499080"/>
    </source>
</evidence>
<gene>
    <name evidence="1" type="ORF">AVEN_215276_1</name>
</gene>
<proteinExistence type="predicted"/>
<comment type="caution">
    <text evidence="1">The sequence shown here is derived from an EMBL/GenBank/DDBJ whole genome shotgun (WGS) entry which is preliminary data.</text>
</comment>
<sequence>MTEEHGLEECYRFYPPAMLLDSIITNRESDACFSNKLQLPELRAKQKCGPVPSKSLPERNQSSCIEDKFLSQLLPRCSKSNTGNIFWHLMKFGAHQSDDGTTPELAPPQTFTTTTGGCLRNAIWLALQQSHRGASPVESGFEPGTLRPWLVEQFF</sequence>
<reference evidence="1 2" key="1">
    <citation type="journal article" date="2019" name="Sci. Rep.">
        <title>Orb-weaving spider Araneus ventricosus genome elucidates the spidroin gene catalogue.</title>
        <authorList>
            <person name="Kono N."/>
            <person name="Nakamura H."/>
            <person name="Ohtoshi R."/>
            <person name="Moran D.A.P."/>
            <person name="Shinohara A."/>
            <person name="Yoshida Y."/>
            <person name="Fujiwara M."/>
            <person name="Mori M."/>
            <person name="Tomita M."/>
            <person name="Arakawa K."/>
        </authorList>
    </citation>
    <scope>NUCLEOTIDE SEQUENCE [LARGE SCALE GENOMIC DNA]</scope>
</reference>
<evidence type="ECO:0000313" key="1">
    <source>
        <dbReference type="EMBL" id="GBM85465.1"/>
    </source>
</evidence>
<name>A0A4Y2J6A8_ARAVE</name>
<organism evidence="1 2">
    <name type="scientific">Araneus ventricosus</name>
    <name type="common">Orbweaver spider</name>
    <name type="synonym">Epeira ventricosa</name>
    <dbReference type="NCBI Taxonomy" id="182803"/>
    <lineage>
        <taxon>Eukaryota</taxon>
        <taxon>Metazoa</taxon>
        <taxon>Ecdysozoa</taxon>
        <taxon>Arthropoda</taxon>
        <taxon>Chelicerata</taxon>
        <taxon>Arachnida</taxon>
        <taxon>Araneae</taxon>
        <taxon>Araneomorphae</taxon>
        <taxon>Entelegynae</taxon>
        <taxon>Araneoidea</taxon>
        <taxon>Araneidae</taxon>
        <taxon>Araneus</taxon>
    </lineage>
</organism>
<accession>A0A4Y2J6A8</accession>
<keyword evidence="2" id="KW-1185">Reference proteome</keyword>
<dbReference type="Proteomes" id="UP000499080">
    <property type="component" value="Unassembled WGS sequence"/>
</dbReference>
<protein>
    <submittedName>
        <fullName evidence="1">Uncharacterized protein</fullName>
    </submittedName>
</protein>
<dbReference type="EMBL" id="BGPR01003236">
    <property type="protein sequence ID" value="GBM85465.1"/>
    <property type="molecule type" value="Genomic_DNA"/>
</dbReference>